<reference evidence="1" key="2">
    <citation type="journal article" date="2015" name="Fish Shellfish Immunol.">
        <title>Early steps in the European eel (Anguilla anguilla)-Vibrio vulnificus interaction in the gills: Role of the RtxA13 toxin.</title>
        <authorList>
            <person name="Callol A."/>
            <person name="Pajuelo D."/>
            <person name="Ebbesson L."/>
            <person name="Teles M."/>
            <person name="MacKenzie S."/>
            <person name="Amaro C."/>
        </authorList>
    </citation>
    <scope>NUCLEOTIDE SEQUENCE</scope>
</reference>
<proteinExistence type="predicted"/>
<evidence type="ECO:0000313" key="1">
    <source>
        <dbReference type="EMBL" id="JAH66384.1"/>
    </source>
</evidence>
<sequence length="24" mass="2762">MMIPVKKTSVPDLRYVHFLATTIT</sequence>
<reference evidence="1" key="1">
    <citation type="submission" date="2014-11" db="EMBL/GenBank/DDBJ databases">
        <authorList>
            <person name="Amaro Gonzalez C."/>
        </authorList>
    </citation>
    <scope>NUCLEOTIDE SEQUENCE</scope>
</reference>
<accession>A0A0E9UKL3</accession>
<protein>
    <submittedName>
        <fullName evidence="1">Uncharacterized protein</fullName>
    </submittedName>
</protein>
<organism evidence="1">
    <name type="scientific">Anguilla anguilla</name>
    <name type="common">European freshwater eel</name>
    <name type="synonym">Muraena anguilla</name>
    <dbReference type="NCBI Taxonomy" id="7936"/>
    <lineage>
        <taxon>Eukaryota</taxon>
        <taxon>Metazoa</taxon>
        <taxon>Chordata</taxon>
        <taxon>Craniata</taxon>
        <taxon>Vertebrata</taxon>
        <taxon>Euteleostomi</taxon>
        <taxon>Actinopterygii</taxon>
        <taxon>Neopterygii</taxon>
        <taxon>Teleostei</taxon>
        <taxon>Anguilliformes</taxon>
        <taxon>Anguillidae</taxon>
        <taxon>Anguilla</taxon>
    </lineage>
</organism>
<name>A0A0E9UKL3_ANGAN</name>
<dbReference type="EMBL" id="GBXM01042193">
    <property type="protein sequence ID" value="JAH66384.1"/>
    <property type="molecule type" value="Transcribed_RNA"/>
</dbReference>
<dbReference type="AlphaFoldDB" id="A0A0E9UKL3"/>